<feature type="transmembrane region" description="Helical" evidence="11">
    <location>
        <begin position="12"/>
        <end position="33"/>
    </location>
</feature>
<evidence type="ECO:0000256" key="1">
    <source>
        <dbReference type="ARBA" id="ARBA00004377"/>
    </source>
</evidence>
<reference evidence="13" key="1">
    <citation type="submission" date="2019-07" db="EMBL/GenBank/DDBJ databases">
        <authorList>
            <person name="Weber M."/>
            <person name="Kostadinov I."/>
            <person name="Kostadinov D I."/>
        </authorList>
    </citation>
    <scope>NUCLEOTIDE SEQUENCE</scope>
    <source>
        <strain evidence="13">Gfbio:sag-sample-m06:053724c1-46a9-4a36-b237-ea2bf867836b</strain>
    </source>
</reference>
<keyword evidence="4" id="KW-0488">Methylation</keyword>
<sequence length="179" mass="20164">MLIRRTTGGYSLYELIITIGLVALVMSLGVPSFGKILANHRLKVEVDALFHAVHLARKESVVRRRAVTLCPSRDGQNCEPDFDWSDGWIMFVNLDRDVPATRDSDEPLLQRFSGILHNKVTANRRSFSFRTTALRATNGTFIFCDKAGRAEVRALIVSYTGRPRVSRIDRSGKPYKCAH</sequence>
<evidence type="ECO:0000256" key="5">
    <source>
        <dbReference type="ARBA" id="ARBA00022519"/>
    </source>
</evidence>
<evidence type="ECO:0000256" key="2">
    <source>
        <dbReference type="ARBA" id="ARBA00021549"/>
    </source>
</evidence>
<dbReference type="InterPro" id="IPR022346">
    <property type="entry name" value="T2SS_GspH"/>
</dbReference>
<evidence type="ECO:0000256" key="3">
    <source>
        <dbReference type="ARBA" id="ARBA00022475"/>
    </source>
</evidence>
<dbReference type="Gene3D" id="3.55.40.10">
    <property type="entry name" value="minor pseudopilin epsh domain"/>
    <property type="match status" value="1"/>
</dbReference>
<comment type="subcellular location">
    <subcellularLocation>
        <location evidence="1">Cell inner membrane</location>
        <topology evidence="1">Single-pass membrane protein</topology>
    </subcellularLocation>
</comment>
<evidence type="ECO:0000256" key="8">
    <source>
        <dbReference type="ARBA" id="ARBA00023136"/>
    </source>
</evidence>
<dbReference type="GO" id="GO:0015627">
    <property type="term" value="C:type II protein secretion system complex"/>
    <property type="evidence" value="ECO:0007669"/>
    <property type="project" value="InterPro"/>
</dbReference>
<dbReference type="SUPFAM" id="SSF54523">
    <property type="entry name" value="Pili subunits"/>
    <property type="match status" value="1"/>
</dbReference>
<comment type="similarity">
    <text evidence="9">Belongs to the GSP H family.</text>
</comment>
<evidence type="ECO:0000256" key="4">
    <source>
        <dbReference type="ARBA" id="ARBA00022481"/>
    </source>
</evidence>
<name>A0A7D9H4Q7_9GAMM</name>
<keyword evidence="8 11" id="KW-0472">Membrane</keyword>
<dbReference type="GO" id="GO:0015628">
    <property type="term" value="P:protein secretion by the type II secretion system"/>
    <property type="evidence" value="ECO:0007669"/>
    <property type="project" value="InterPro"/>
</dbReference>
<gene>
    <name evidence="13" type="ORF">JTBM06_V1_860003</name>
</gene>
<evidence type="ECO:0000259" key="12">
    <source>
        <dbReference type="Pfam" id="PF12019"/>
    </source>
</evidence>
<dbReference type="EMBL" id="LR633967">
    <property type="protein sequence ID" value="VUX56413.1"/>
    <property type="molecule type" value="Genomic_DNA"/>
</dbReference>
<evidence type="ECO:0000256" key="10">
    <source>
        <dbReference type="ARBA" id="ARBA00030775"/>
    </source>
</evidence>
<evidence type="ECO:0000256" key="9">
    <source>
        <dbReference type="ARBA" id="ARBA00025772"/>
    </source>
</evidence>
<evidence type="ECO:0000256" key="11">
    <source>
        <dbReference type="SAM" id="Phobius"/>
    </source>
</evidence>
<protein>
    <recommendedName>
        <fullName evidence="2">Type II secretion system protein H</fullName>
    </recommendedName>
    <alternativeName>
        <fullName evidence="10">General secretion pathway protein H</fullName>
    </alternativeName>
</protein>
<dbReference type="GO" id="GO:0005886">
    <property type="term" value="C:plasma membrane"/>
    <property type="evidence" value="ECO:0007669"/>
    <property type="project" value="UniProtKB-SubCell"/>
</dbReference>
<organism evidence="13">
    <name type="scientific">uncultured Woeseiaceae bacterium</name>
    <dbReference type="NCBI Taxonomy" id="1983305"/>
    <lineage>
        <taxon>Bacteria</taxon>
        <taxon>Pseudomonadati</taxon>
        <taxon>Pseudomonadota</taxon>
        <taxon>Gammaproteobacteria</taxon>
        <taxon>Woeseiales</taxon>
        <taxon>Woeseiaceae</taxon>
        <taxon>environmental samples</taxon>
    </lineage>
</organism>
<dbReference type="Pfam" id="PF12019">
    <property type="entry name" value="GspH"/>
    <property type="match status" value="1"/>
</dbReference>
<keyword evidence="5" id="KW-0997">Cell inner membrane</keyword>
<evidence type="ECO:0000256" key="6">
    <source>
        <dbReference type="ARBA" id="ARBA00022692"/>
    </source>
</evidence>
<dbReference type="InterPro" id="IPR045584">
    <property type="entry name" value="Pilin-like"/>
</dbReference>
<proteinExistence type="inferred from homology"/>
<accession>A0A7D9H4Q7</accession>
<dbReference type="AlphaFoldDB" id="A0A7D9H4Q7"/>
<evidence type="ECO:0000256" key="7">
    <source>
        <dbReference type="ARBA" id="ARBA00022989"/>
    </source>
</evidence>
<keyword evidence="3" id="KW-1003">Cell membrane</keyword>
<keyword evidence="6 11" id="KW-0812">Transmembrane</keyword>
<feature type="domain" description="General secretion pathway GspH" evidence="12">
    <location>
        <begin position="46"/>
        <end position="161"/>
    </location>
</feature>
<evidence type="ECO:0000313" key="13">
    <source>
        <dbReference type="EMBL" id="VUX56413.1"/>
    </source>
</evidence>
<keyword evidence="7 11" id="KW-1133">Transmembrane helix</keyword>